<keyword evidence="1" id="KW-0472">Membrane</keyword>
<reference evidence="2 3" key="1">
    <citation type="submission" date="2013-03" db="EMBL/GenBank/DDBJ databases">
        <title>The Genome Sequence of Enterococcus columbae ATCC_51263 (PacBio/Illumina hybrid assembly).</title>
        <authorList>
            <consortium name="The Broad Institute Genomics Platform"/>
            <consortium name="The Broad Institute Genome Sequencing Center for Infectious Disease"/>
            <person name="Earl A."/>
            <person name="Russ C."/>
            <person name="Gilmore M."/>
            <person name="Surin D."/>
            <person name="Walker B."/>
            <person name="Young S."/>
            <person name="Zeng Q."/>
            <person name="Gargeya S."/>
            <person name="Fitzgerald M."/>
            <person name="Haas B."/>
            <person name="Abouelleil A."/>
            <person name="Allen A.W."/>
            <person name="Alvarado L."/>
            <person name="Arachchi H.M."/>
            <person name="Berlin A.M."/>
            <person name="Chapman S.B."/>
            <person name="Gainer-Dewar J."/>
            <person name="Goldberg J."/>
            <person name="Griggs A."/>
            <person name="Gujja S."/>
            <person name="Hansen M."/>
            <person name="Howarth C."/>
            <person name="Imamovic A."/>
            <person name="Ireland A."/>
            <person name="Larimer J."/>
            <person name="McCowan C."/>
            <person name="Murphy C."/>
            <person name="Pearson M."/>
            <person name="Poon T.W."/>
            <person name="Priest M."/>
            <person name="Roberts A."/>
            <person name="Saif S."/>
            <person name="Shea T."/>
            <person name="Sisk P."/>
            <person name="Sykes S."/>
            <person name="Wortman J."/>
            <person name="Nusbaum C."/>
            <person name="Birren B."/>
        </authorList>
    </citation>
    <scope>NUCLEOTIDE SEQUENCE [LARGE SCALE GENOMIC DNA]</scope>
    <source>
        <strain evidence="2 3">ATCC 51263</strain>
    </source>
</reference>
<dbReference type="OrthoDB" id="2365131at2"/>
<feature type="transmembrane region" description="Helical" evidence="1">
    <location>
        <begin position="67"/>
        <end position="92"/>
    </location>
</feature>
<proteinExistence type="predicted"/>
<dbReference type="eggNOG" id="COG4803">
    <property type="taxonomic scope" value="Bacteria"/>
</dbReference>
<dbReference type="STRING" id="1121865.OMW_00203"/>
<evidence type="ECO:0000313" key="2">
    <source>
        <dbReference type="EMBL" id="EOW84307.1"/>
    </source>
</evidence>
<keyword evidence="3" id="KW-1185">Reference proteome</keyword>
<comment type="caution">
    <text evidence="2">The sequence shown here is derived from an EMBL/GenBank/DDBJ whole genome shotgun (WGS) entry which is preliminary data.</text>
</comment>
<dbReference type="RefSeq" id="WP_016182370.1">
    <property type="nucleotide sequence ID" value="NZ_JXKI01000002.1"/>
</dbReference>
<evidence type="ECO:0000313" key="3">
    <source>
        <dbReference type="Proteomes" id="UP000014113"/>
    </source>
</evidence>
<dbReference type="PATRIC" id="fig|1121865.3.peg.195"/>
<protein>
    <recommendedName>
        <fullName evidence="4">DUF1269 domain-containing protein</fullName>
    </recommendedName>
</protein>
<evidence type="ECO:0008006" key="4">
    <source>
        <dbReference type="Google" id="ProtNLM"/>
    </source>
</evidence>
<organism evidence="2 3">
    <name type="scientific">Enterococcus columbae DSM 7374 = ATCC 51263</name>
    <dbReference type="NCBI Taxonomy" id="1121865"/>
    <lineage>
        <taxon>Bacteria</taxon>
        <taxon>Bacillati</taxon>
        <taxon>Bacillota</taxon>
        <taxon>Bacilli</taxon>
        <taxon>Lactobacillales</taxon>
        <taxon>Enterococcaceae</taxon>
        <taxon>Enterococcus</taxon>
    </lineage>
</organism>
<dbReference type="AlphaFoldDB" id="S1N5Q6"/>
<name>S1N5Q6_9ENTE</name>
<keyword evidence="1" id="KW-1133">Transmembrane helix</keyword>
<gene>
    <name evidence="2" type="ORF">I568_00801</name>
</gene>
<dbReference type="EMBL" id="ASWJ01000004">
    <property type="protein sequence ID" value="EOW84307.1"/>
    <property type="molecule type" value="Genomic_DNA"/>
</dbReference>
<accession>S1N5Q6</accession>
<evidence type="ECO:0000256" key="1">
    <source>
        <dbReference type="SAM" id="Phobius"/>
    </source>
</evidence>
<dbReference type="Proteomes" id="UP000014113">
    <property type="component" value="Unassembled WGS sequence"/>
</dbReference>
<keyword evidence="1" id="KW-0812">Transmembrane</keyword>
<sequence>MVKKVAVITFEQSSTAYEAFSKIKNSQGAAYTIKQFAVVEKNEAGTRFTVKDYLDLETQNKVFTDGFIGMIIGILVGPLGILFGWIIGDLVGMGRSAASQKKTRTIFDEISDRITAGQTGLLMYFDEGDEELLDTIVKTQLHGEITRFDYQTVKDQVEAMKKEHDKAEKELKA</sequence>